<evidence type="ECO:0000313" key="2">
    <source>
        <dbReference type="Proteomes" id="UP000008461"/>
    </source>
</evidence>
<keyword evidence="2" id="KW-1185">Reference proteome</keyword>
<dbReference type="Proteomes" id="UP000008461">
    <property type="component" value="Chromosome"/>
</dbReference>
<dbReference type="OrthoDB" id="9812080at2"/>
<sequence>MRNILTLITLAILFLQSCAGKEEQVETFSKEAVYLETINDVDMLYSDSALIRVRIRGPVMLRHLVSDDPRQEFIKGIKVDFFNATGGLAGTLTAKYAVRYEYKGLTLVRDSVVWKSVDGKKLESPELTWNERDQQVSTNRFVVVTTLKDTIRSHGFTANQDFSNIRFSAVDGSLEVKQ</sequence>
<evidence type="ECO:0008006" key="3">
    <source>
        <dbReference type="Google" id="ProtNLM"/>
    </source>
</evidence>
<dbReference type="STRING" id="760192.Halhy_2949"/>
<evidence type="ECO:0000313" key="1">
    <source>
        <dbReference type="EMBL" id="AEE50813.1"/>
    </source>
</evidence>
<dbReference type="EMBL" id="CP002691">
    <property type="protein sequence ID" value="AEE50813.1"/>
    <property type="molecule type" value="Genomic_DNA"/>
</dbReference>
<name>F4L5E9_HALH1</name>
<gene>
    <name evidence="1" type="ordered locus">Halhy_2949</name>
</gene>
<reference evidence="1 2" key="1">
    <citation type="journal article" date="2011" name="Stand. Genomic Sci.">
        <title>Complete genome sequence of Haliscomenobacter hydrossis type strain (O).</title>
        <authorList>
            <consortium name="US DOE Joint Genome Institute (JGI-PGF)"/>
            <person name="Daligault H."/>
            <person name="Lapidus A."/>
            <person name="Zeytun A."/>
            <person name="Nolan M."/>
            <person name="Lucas S."/>
            <person name="Del Rio T.G."/>
            <person name="Tice H."/>
            <person name="Cheng J.F."/>
            <person name="Tapia R."/>
            <person name="Han C."/>
            <person name="Goodwin L."/>
            <person name="Pitluck S."/>
            <person name="Liolios K."/>
            <person name="Pagani I."/>
            <person name="Ivanova N."/>
            <person name="Huntemann M."/>
            <person name="Mavromatis K."/>
            <person name="Mikhailova N."/>
            <person name="Pati A."/>
            <person name="Chen A."/>
            <person name="Palaniappan K."/>
            <person name="Land M."/>
            <person name="Hauser L."/>
            <person name="Brambilla E.M."/>
            <person name="Rohde M."/>
            <person name="Verbarg S."/>
            <person name="Goker M."/>
            <person name="Bristow J."/>
            <person name="Eisen J.A."/>
            <person name="Markowitz V."/>
            <person name="Hugenholtz P."/>
            <person name="Kyrpides N.C."/>
            <person name="Klenk H.P."/>
            <person name="Woyke T."/>
        </authorList>
    </citation>
    <scope>NUCLEOTIDE SEQUENCE [LARGE SCALE GENOMIC DNA]</scope>
    <source>
        <strain evidence="2">ATCC 27775 / DSM 1100 / LMG 10767 / O</strain>
    </source>
</reference>
<dbReference type="RefSeq" id="WP_013765356.1">
    <property type="nucleotide sequence ID" value="NC_015510.1"/>
</dbReference>
<organism evidence="1 2">
    <name type="scientific">Haliscomenobacter hydrossis (strain ATCC 27775 / DSM 1100 / LMG 10767 / O)</name>
    <dbReference type="NCBI Taxonomy" id="760192"/>
    <lineage>
        <taxon>Bacteria</taxon>
        <taxon>Pseudomonadati</taxon>
        <taxon>Bacteroidota</taxon>
        <taxon>Saprospiria</taxon>
        <taxon>Saprospirales</taxon>
        <taxon>Haliscomenobacteraceae</taxon>
        <taxon>Haliscomenobacter</taxon>
    </lineage>
</organism>
<dbReference type="Gene3D" id="2.60.450.10">
    <property type="entry name" value="Lipopolysaccharide (LPS) transport protein A like domain"/>
    <property type="match status" value="1"/>
</dbReference>
<protein>
    <recommendedName>
        <fullName evidence="3">LPS export ABC transporter periplasmic protein LptC</fullName>
    </recommendedName>
</protein>
<dbReference type="eggNOG" id="COG3117">
    <property type="taxonomic scope" value="Bacteria"/>
</dbReference>
<proteinExistence type="predicted"/>
<reference key="2">
    <citation type="submission" date="2011-04" db="EMBL/GenBank/DDBJ databases">
        <title>Complete sequence of chromosome of Haliscomenobacter hydrossis DSM 1100.</title>
        <authorList>
            <consortium name="US DOE Joint Genome Institute (JGI-PGF)"/>
            <person name="Lucas S."/>
            <person name="Han J."/>
            <person name="Lapidus A."/>
            <person name="Bruce D."/>
            <person name="Goodwin L."/>
            <person name="Pitluck S."/>
            <person name="Peters L."/>
            <person name="Kyrpides N."/>
            <person name="Mavromatis K."/>
            <person name="Ivanova N."/>
            <person name="Ovchinnikova G."/>
            <person name="Pagani I."/>
            <person name="Daligault H."/>
            <person name="Detter J.C."/>
            <person name="Han C."/>
            <person name="Land M."/>
            <person name="Hauser L."/>
            <person name="Markowitz V."/>
            <person name="Cheng J.-F."/>
            <person name="Hugenholtz P."/>
            <person name="Woyke T."/>
            <person name="Wu D."/>
            <person name="Verbarg S."/>
            <person name="Frueling A."/>
            <person name="Brambilla E."/>
            <person name="Klenk H.-P."/>
            <person name="Eisen J.A."/>
        </authorList>
    </citation>
    <scope>NUCLEOTIDE SEQUENCE</scope>
    <source>
        <strain>DSM 1100</strain>
    </source>
</reference>
<dbReference type="HOGENOM" id="CLU_098275_2_1_10"/>
<accession>F4L5E9</accession>
<dbReference type="KEGG" id="hhy:Halhy_2949"/>
<dbReference type="PROSITE" id="PS51257">
    <property type="entry name" value="PROKAR_LIPOPROTEIN"/>
    <property type="match status" value="1"/>
</dbReference>
<dbReference type="AlphaFoldDB" id="F4L5E9"/>